<evidence type="ECO:0000256" key="1">
    <source>
        <dbReference type="SAM" id="MobiDB-lite"/>
    </source>
</evidence>
<name>A0A0A1UX21_9HYPO</name>
<comment type="caution">
    <text evidence="2">The sequence shown here is derived from an EMBL/GenBank/DDBJ whole genome shotgun (WGS) entry which is preliminary data.</text>
</comment>
<accession>A0A0A1UX21</accession>
<feature type="region of interest" description="Disordered" evidence="1">
    <location>
        <begin position="162"/>
        <end position="231"/>
    </location>
</feature>
<protein>
    <submittedName>
        <fullName evidence="2">Uncharacterized protein</fullName>
    </submittedName>
</protein>
<sequence length="231" mass="24759">MCSLHAWLGIGHNNQERNDILSMELIRRDGSTDSATPACAFGSYVGTNYPGHTWPFCWTASTQVSIFDDFTSTTTSSTSTPTPYPPPTTPPPPPPPPTTNVGAIVGGVVGGLGCFLFRRHKKKASTSSPQQPFVSQYYPPTINQSLQGYSLENDYTRHSSAATAPVDVATRPGSAGYKYQPSGEGSTMSASPQPASSYGYDFNQVVEQGKATYEMPTERPARPPQEMPGSP</sequence>
<organism evidence="2 3">
    <name type="scientific">Metarhizium robertsii</name>
    <dbReference type="NCBI Taxonomy" id="568076"/>
    <lineage>
        <taxon>Eukaryota</taxon>
        <taxon>Fungi</taxon>
        <taxon>Dikarya</taxon>
        <taxon>Ascomycota</taxon>
        <taxon>Pezizomycotina</taxon>
        <taxon>Sordariomycetes</taxon>
        <taxon>Hypocreomycetidae</taxon>
        <taxon>Hypocreales</taxon>
        <taxon>Clavicipitaceae</taxon>
        <taxon>Metarhizium</taxon>
    </lineage>
</organism>
<feature type="compositionally biased region" description="Polar residues" evidence="1">
    <location>
        <begin position="183"/>
        <end position="196"/>
    </location>
</feature>
<dbReference type="EMBL" id="JELW01000005">
    <property type="protein sequence ID" value="EXV02449.1"/>
    <property type="molecule type" value="Genomic_DNA"/>
</dbReference>
<dbReference type="HOGENOM" id="CLU_1421727_0_0_1"/>
<gene>
    <name evidence="2" type="ORF">X797_004581</name>
</gene>
<dbReference type="Proteomes" id="UP000030151">
    <property type="component" value="Unassembled WGS sequence"/>
</dbReference>
<dbReference type="AlphaFoldDB" id="A0A0A1UX21"/>
<proteinExistence type="predicted"/>
<evidence type="ECO:0000313" key="3">
    <source>
        <dbReference type="Proteomes" id="UP000030151"/>
    </source>
</evidence>
<feature type="compositionally biased region" description="Pro residues" evidence="1">
    <location>
        <begin position="82"/>
        <end position="98"/>
    </location>
</feature>
<reference evidence="2 3" key="1">
    <citation type="submission" date="2014-02" db="EMBL/GenBank/DDBJ databases">
        <title>The genome sequence of the entomopathogenic fungus Metarhizium robertsii ARSEF 2575.</title>
        <authorList>
            <person name="Giuliano Garisto Donzelli B."/>
            <person name="Roe B.A."/>
            <person name="Macmil S.L."/>
            <person name="Krasnoff S.B."/>
            <person name="Gibson D.M."/>
        </authorList>
    </citation>
    <scope>NUCLEOTIDE SEQUENCE [LARGE SCALE GENOMIC DNA]</scope>
    <source>
        <strain evidence="2 3">ARSEF 2575</strain>
    </source>
</reference>
<evidence type="ECO:0000313" key="2">
    <source>
        <dbReference type="EMBL" id="EXV02449.1"/>
    </source>
</evidence>
<feature type="compositionally biased region" description="Pro residues" evidence="1">
    <location>
        <begin position="222"/>
        <end position="231"/>
    </location>
</feature>
<feature type="region of interest" description="Disordered" evidence="1">
    <location>
        <begin position="71"/>
        <end position="102"/>
    </location>
</feature>
<feature type="compositionally biased region" description="Low complexity" evidence="1">
    <location>
        <begin position="71"/>
        <end position="81"/>
    </location>
</feature>